<sequence length="72" mass="7505">MCPRSVTGASSWHAAGPAPRADGAERRAVAAFPQSAGARCGHGVPGDVAPRPLEPSTLDNPRIVEDMRHGYD</sequence>
<feature type="compositionally biased region" description="Basic and acidic residues" evidence="1">
    <location>
        <begin position="62"/>
        <end position="72"/>
    </location>
</feature>
<dbReference type="EMBL" id="MVBN01000018">
    <property type="protein sequence ID" value="OOK63540.1"/>
    <property type="molecule type" value="Genomic_DNA"/>
</dbReference>
<evidence type="ECO:0000313" key="3">
    <source>
        <dbReference type="Proteomes" id="UP000188532"/>
    </source>
</evidence>
<dbReference type="GO" id="GO:0004766">
    <property type="term" value="F:spermidine synthase activity"/>
    <property type="evidence" value="ECO:0007669"/>
    <property type="project" value="UniProtKB-EC"/>
</dbReference>
<keyword evidence="2" id="KW-0808">Transferase</keyword>
<proteinExistence type="predicted"/>
<evidence type="ECO:0000313" key="2">
    <source>
        <dbReference type="EMBL" id="OOK63540.1"/>
    </source>
</evidence>
<organism evidence="2 3">
    <name type="scientific">Mycobacterium kansasii</name>
    <dbReference type="NCBI Taxonomy" id="1768"/>
    <lineage>
        <taxon>Bacteria</taxon>
        <taxon>Bacillati</taxon>
        <taxon>Actinomycetota</taxon>
        <taxon>Actinomycetes</taxon>
        <taxon>Mycobacteriales</taxon>
        <taxon>Mycobacteriaceae</taxon>
        <taxon>Mycobacterium</taxon>
    </lineage>
</organism>
<dbReference type="AlphaFoldDB" id="A0A1V3W9A9"/>
<accession>A0A1V3W9A9</accession>
<gene>
    <name evidence="2" type="primary">speE</name>
    <name evidence="2" type="ORF">BZL29_8484</name>
</gene>
<feature type="region of interest" description="Disordered" evidence="1">
    <location>
        <begin position="1"/>
        <end position="72"/>
    </location>
</feature>
<dbReference type="EC" id="2.5.1.16" evidence="2"/>
<comment type="caution">
    <text evidence="2">The sequence shown here is derived from an EMBL/GenBank/DDBJ whole genome shotgun (WGS) entry which is preliminary data.</text>
</comment>
<evidence type="ECO:0000256" key="1">
    <source>
        <dbReference type="SAM" id="MobiDB-lite"/>
    </source>
</evidence>
<reference evidence="2 3" key="1">
    <citation type="submission" date="2017-02" db="EMBL/GenBank/DDBJ databases">
        <title>Complete genome sequences of Mycobacterium kansasii strains isolated from rhesus macaques.</title>
        <authorList>
            <person name="Panda A."/>
            <person name="Nagaraj S."/>
            <person name="Zhao X."/>
            <person name="Tettelin H."/>
            <person name="Detolla L.J."/>
        </authorList>
    </citation>
    <scope>NUCLEOTIDE SEQUENCE [LARGE SCALE GENOMIC DNA]</scope>
    <source>
        <strain evidence="2 3">11-3469</strain>
    </source>
</reference>
<name>A0A1V3W9A9_MYCKA</name>
<dbReference type="Proteomes" id="UP000188532">
    <property type="component" value="Unassembled WGS sequence"/>
</dbReference>
<protein>
    <submittedName>
        <fullName evidence="2">Spermidine synthase domain protein</fullName>
        <ecNumber evidence="2">2.5.1.16</ecNumber>
    </submittedName>
</protein>